<evidence type="ECO:0000256" key="4">
    <source>
        <dbReference type="ARBA" id="ARBA00022553"/>
    </source>
</evidence>
<dbReference type="PhylomeDB" id="A7S419"/>
<dbReference type="PANTHER" id="PTHR46047">
    <property type="entry name" value="TYROSINE-PROTEIN PHOSPHATASE NON-RECEPTOR TYPE 61F"/>
    <property type="match status" value="1"/>
</dbReference>
<evidence type="ECO:0000259" key="8">
    <source>
        <dbReference type="PROSITE" id="PS50055"/>
    </source>
</evidence>
<comment type="subcellular location">
    <subcellularLocation>
        <location evidence="1">Endomembrane system</location>
    </subcellularLocation>
</comment>
<dbReference type="OMA" id="QFCWKTI"/>
<organism evidence="10 11">
    <name type="scientific">Nematostella vectensis</name>
    <name type="common">Starlet sea anemone</name>
    <dbReference type="NCBI Taxonomy" id="45351"/>
    <lineage>
        <taxon>Eukaryota</taxon>
        <taxon>Metazoa</taxon>
        <taxon>Cnidaria</taxon>
        <taxon>Anthozoa</taxon>
        <taxon>Hexacorallia</taxon>
        <taxon>Actiniaria</taxon>
        <taxon>Edwardsiidae</taxon>
        <taxon>Nematostella</taxon>
    </lineage>
</organism>
<keyword evidence="7" id="KW-0472">Membrane</keyword>
<keyword evidence="4" id="KW-0597">Phosphoprotein</keyword>
<evidence type="ECO:0000256" key="2">
    <source>
        <dbReference type="ARBA" id="ARBA00009701"/>
    </source>
</evidence>
<dbReference type="GO" id="GO:0012505">
    <property type="term" value="C:endomembrane system"/>
    <property type="evidence" value="ECO:0007669"/>
    <property type="project" value="UniProtKB-SubCell"/>
</dbReference>
<dbReference type="PROSITE" id="PS50055">
    <property type="entry name" value="TYR_PHOSPHATASE_PTP"/>
    <property type="match status" value="1"/>
</dbReference>
<dbReference type="FunCoup" id="A7S419">
    <property type="interactions" value="652"/>
</dbReference>
<evidence type="ECO:0000259" key="9">
    <source>
        <dbReference type="PROSITE" id="PS50056"/>
    </source>
</evidence>
<dbReference type="Gene3D" id="3.90.190.10">
    <property type="entry name" value="Protein tyrosine phosphatase superfamily"/>
    <property type="match status" value="1"/>
</dbReference>
<feature type="non-terminal residue" evidence="10">
    <location>
        <position position="246"/>
    </location>
</feature>
<name>A7S419_NEMVE</name>
<comment type="similarity">
    <text evidence="2">Belongs to the protein-tyrosine phosphatase family. Non-receptor class 1 subfamily.</text>
</comment>
<protein>
    <recommendedName>
        <fullName evidence="3">protein-tyrosine-phosphatase</fullName>
        <ecNumber evidence="3">3.1.3.48</ecNumber>
    </recommendedName>
</protein>
<dbReference type="InterPro" id="IPR029021">
    <property type="entry name" value="Prot-tyrosine_phosphatase-like"/>
</dbReference>
<evidence type="ECO:0000313" key="11">
    <source>
        <dbReference type="Proteomes" id="UP000001593"/>
    </source>
</evidence>
<dbReference type="SMART" id="SM00404">
    <property type="entry name" value="PTPc_motif"/>
    <property type="match status" value="1"/>
</dbReference>
<dbReference type="GO" id="GO:0004725">
    <property type="term" value="F:protein tyrosine phosphatase activity"/>
    <property type="evidence" value="ECO:0007669"/>
    <property type="project" value="UniProtKB-EC"/>
</dbReference>
<feature type="domain" description="Tyrosine-protein phosphatase" evidence="8">
    <location>
        <begin position="1"/>
        <end position="246"/>
    </location>
</feature>
<dbReference type="EMBL" id="DS469575">
    <property type="protein sequence ID" value="EDO41632.1"/>
    <property type="molecule type" value="Genomic_DNA"/>
</dbReference>
<feature type="non-terminal residue" evidence="10">
    <location>
        <position position="1"/>
    </location>
</feature>
<evidence type="ECO:0000256" key="6">
    <source>
        <dbReference type="ARBA" id="ARBA00022912"/>
    </source>
</evidence>
<dbReference type="PRINTS" id="PR00700">
    <property type="entry name" value="PRTYPHPHTASE"/>
</dbReference>
<evidence type="ECO:0000313" key="10">
    <source>
        <dbReference type="EMBL" id="EDO41632.1"/>
    </source>
</evidence>
<dbReference type="AlphaFoldDB" id="A7S419"/>
<dbReference type="EC" id="3.1.3.48" evidence="3"/>
<feature type="domain" description="Tyrosine specific protein phosphatases" evidence="9">
    <location>
        <begin position="159"/>
        <end position="237"/>
    </location>
</feature>
<keyword evidence="11" id="KW-1185">Reference proteome</keyword>
<proteinExistence type="inferred from homology"/>
<keyword evidence="6" id="KW-0904">Protein phosphatase</keyword>
<accession>A7S419</accession>
<dbReference type="InterPro" id="IPR016130">
    <property type="entry name" value="Tyr_Pase_AS"/>
</dbReference>
<dbReference type="SUPFAM" id="SSF52799">
    <property type="entry name" value="(Phosphotyrosine protein) phosphatases II"/>
    <property type="match status" value="1"/>
</dbReference>
<dbReference type="InterPro" id="IPR000242">
    <property type="entry name" value="PTP_cat"/>
</dbReference>
<dbReference type="InParanoid" id="A7S419"/>
<evidence type="ECO:0000256" key="3">
    <source>
        <dbReference type="ARBA" id="ARBA00013064"/>
    </source>
</evidence>
<dbReference type="InterPro" id="IPR000387">
    <property type="entry name" value="Tyr_Pase_dom"/>
</dbReference>
<sequence length="246" mass="28132">AKLPANRPLNRYRDVLPYDHSRIILESTQNGTDYINANLVEFPELGKRYILAQGPLPHTADHFWQMVWENNSKAVIMLNKVMEKNQIKCFQYWPCGERYAHVNCLELDSFQIKYITENRSEEFTVRILELENKKTKETRVVYHYHYLTWPDFGVPKAPGYFLSFLFECRNAGVLSSDVGPAVIHCSAGIGRSGTFVMIDSILAEVSTGNLNAVDLGERLLAARQYRVGLIQTPDQLRFTSIAILEG</sequence>
<evidence type="ECO:0000256" key="5">
    <source>
        <dbReference type="ARBA" id="ARBA00022801"/>
    </source>
</evidence>
<dbReference type="Pfam" id="PF00102">
    <property type="entry name" value="Y_phosphatase"/>
    <property type="match status" value="1"/>
</dbReference>
<dbReference type="CDD" id="cd14545">
    <property type="entry name" value="PTPc-N1_2"/>
    <property type="match status" value="1"/>
</dbReference>
<dbReference type="Proteomes" id="UP000001593">
    <property type="component" value="Unassembled WGS sequence"/>
</dbReference>
<dbReference type="PROSITE" id="PS50056">
    <property type="entry name" value="TYR_PHOSPHATASE_2"/>
    <property type="match status" value="1"/>
</dbReference>
<dbReference type="SMART" id="SM00194">
    <property type="entry name" value="PTPc"/>
    <property type="match status" value="1"/>
</dbReference>
<dbReference type="PROSITE" id="PS00383">
    <property type="entry name" value="TYR_PHOSPHATASE_1"/>
    <property type="match status" value="1"/>
</dbReference>
<evidence type="ECO:0000256" key="7">
    <source>
        <dbReference type="ARBA" id="ARBA00023136"/>
    </source>
</evidence>
<dbReference type="InterPro" id="IPR051985">
    <property type="entry name" value="NR_tyrosine_phosphatase"/>
</dbReference>
<dbReference type="InterPro" id="IPR003595">
    <property type="entry name" value="Tyr_Pase_cat"/>
</dbReference>
<evidence type="ECO:0000256" key="1">
    <source>
        <dbReference type="ARBA" id="ARBA00004308"/>
    </source>
</evidence>
<dbReference type="eggNOG" id="KOG0789">
    <property type="taxonomic scope" value="Eukaryota"/>
</dbReference>
<reference evidence="10 11" key="1">
    <citation type="journal article" date="2007" name="Science">
        <title>Sea anemone genome reveals ancestral eumetazoan gene repertoire and genomic organization.</title>
        <authorList>
            <person name="Putnam N.H."/>
            <person name="Srivastava M."/>
            <person name="Hellsten U."/>
            <person name="Dirks B."/>
            <person name="Chapman J."/>
            <person name="Salamov A."/>
            <person name="Terry A."/>
            <person name="Shapiro H."/>
            <person name="Lindquist E."/>
            <person name="Kapitonov V.V."/>
            <person name="Jurka J."/>
            <person name="Genikhovich G."/>
            <person name="Grigoriev I.V."/>
            <person name="Lucas S.M."/>
            <person name="Steele R.E."/>
            <person name="Finnerty J.R."/>
            <person name="Technau U."/>
            <person name="Martindale M.Q."/>
            <person name="Rokhsar D.S."/>
        </authorList>
    </citation>
    <scope>NUCLEOTIDE SEQUENCE [LARGE SCALE GENOMIC DNA]</scope>
    <source>
        <strain evidence="11">CH2 X CH6</strain>
    </source>
</reference>
<dbReference type="HOGENOM" id="CLU_001645_9_1_1"/>
<gene>
    <name evidence="10" type="ORF">NEMVEDRAFT_v1g103643</name>
</gene>
<dbReference type="STRING" id="45351.A7S419"/>
<keyword evidence="5" id="KW-0378">Hydrolase</keyword>
<dbReference type="PANTHER" id="PTHR46047:SF3">
    <property type="entry name" value="TYROSINE-PROTEIN PHOSPHATASE NON-RECEPTOR TYPE 61F"/>
    <property type="match status" value="1"/>
</dbReference>